<dbReference type="Pfam" id="PF13676">
    <property type="entry name" value="TIR_2"/>
    <property type="match status" value="1"/>
</dbReference>
<sequence length="833" mass="95600">MDIDVFVSHHTSSSLHIVEAIVNKLEANGVRCWYAPRDTEGSYAGSIVRAINACSVFLLILNRPASESVHVLNEIDMATKRLTKKEKISLIPFHVADDEIAEDAQYYLGRLHWIDAMTPPMYQRVEELTAMVLKSLGRDNAAGMSSLAASVSAPAYRLIAKVPQARSVFAGRNDLLEEIHRQFLNGERVLFLEGIGGIGKSELAKQYALSHTDLYDRILFVTYVDSLQNLVCDSSQIEIDPLERRDEETDEEFFQRKMQIFRSLTDEHTLLIVDNFDVDGDPDLKLFLEGSHRILFTTRNAHPGYAEISVKAIPDPEALFYVFETHYGMPVEEEDRPWLEQLFQKVEYHTYTIELLAKQMEASFLSPREMLCLLEEGRAESLTETVSGRGDQKTAFDHICSLFSVSGLSEEERQILRMLSLMGLRGVPAVRFREWAGLSSFNTVNQLIQRSWVRREAGQRLSLHPMVNEVVRKVLAPDAENCREFLERIGAFVYRAWYRPLSENKAVADNVLAVMEYFLPYDMSMMYLWAILPPFFWQVEMFDQSIRLGKIVYDACLLGLGEDSIVTGFAAKALAGCYFNSGQIESSVPWYKQGLRCMERSGVELSEDLAMSYEKVARCHTWACDRDFEQANRYFEKSLQIRLRMQEAMERGEHFEMFESVWQECDLHLITDRIGGIYMEMGRMYQAMGEYEKALEYTRRQEEILEAEEEKNYSGLAYDYYDEGVCYYHLGLAAREGGDEEKACRQLELALKQLKRALESNLRMRGEIAMDTIDNEEYLADTYAALGRYGDASNYYMAVVTALEQLLGKDCERISLVKQKMCFEPSASQQRML</sequence>
<dbReference type="InterPro" id="IPR011990">
    <property type="entry name" value="TPR-like_helical_dom_sf"/>
</dbReference>
<evidence type="ECO:0000259" key="2">
    <source>
        <dbReference type="Pfam" id="PF00931"/>
    </source>
</evidence>
<dbReference type="SUPFAM" id="SSF52200">
    <property type="entry name" value="Toll/Interleukin receptor TIR domain"/>
    <property type="match status" value="1"/>
</dbReference>
<reference evidence="4" key="2">
    <citation type="journal article" date="2021" name="PeerJ">
        <title>Extensive microbial diversity within the chicken gut microbiome revealed by metagenomics and culture.</title>
        <authorList>
            <person name="Gilroy R."/>
            <person name="Ravi A."/>
            <person name="Getino M."/>
            <person name="Pursley I."/>
            <person name="Horton D.L."/>
            <person name="Alikhan N.F."/>
            <person name="Baker D."/>
            <person name="Gharbi K."/>
            <person name="Hall N."/>
            <person name="Watson M."/>
            <person name="Adriaenssens E.M."/>
            <person name="Foster-Nyarko E."/>
            <person name="Jarju S."/>
            <person name="Secka A."/>
            <person name="Antonio M."/>
            <person name="Oren A."/>
            <person name="Chaudhuri R.R."/>
            <person name="La Ragione R."/>
            <person name="Hildebrand F."/>
            <person name="Pallen M.J."/>
        </authorList>
    </citation>
    <scope>NUCLEOTIDE SEQUENCE</scope>
    <source>
        <strain evidence="4">ChiSjej5B23-6657</strain>
    </source>
</reference>
<dbReference type="GO" id="GO:0007165">
    <property type="term" value="P:signal transduction"/>
    <property type="evidence" value="ECO:0007669"/>
    <property type="project" value="InterPro"/>
</dbReference>
<dbReference type="AlphaFoldDB" id="A0A9D1JBT0"/>
<dbReference type="InterPro" id="IPR000157">
    <property type="entry name" value="TIR_dom"/>
</dbReference>
<comment type="caution">
    <text evidence="4">The sequence shown here is derived from an EMBL/GenBank/DDBJ whole genome shotgun (WGS) entry which is preliminary data.</text>
</comment>
<accession>A0A9D1JBT0</accession>
<dbReference type="Pfam" id="PF00931">
    <property type="entry name" value="NB-ARC"/>
    <property type="match status" value="1"/>
</dbReference>
<protein>
    <submittedName>
        <fullName evidence="4">TIR domain-containing protein</fullName>
    </submittedName>
</protein>
<dbReference type="EMBL" id="DVHM01000189">
    <property type="protein sequence ID" value="HIR71855.1"/>
    <property type="molecule type" value="Genomic_DNA"/>
</dbReference>
<dbReference type="InterPro" id="IPR002182">
    <property type="entry name" value="NB-ARC"/>
</dbReference>
<evidence type="ECO:0000259" key="3">
    <source>
        <dbReference type="Pfam" id="PF13676"/>
    </source>
</evidence>
<dbReference type="Gene3D" id="3.40.50.10140">
    <property type="entry name" value="Toll/interleukin-1 receptor homology (TIR) domain"/>
    <property type="match status" value="1"/>
</dbReference>
<organism evidence="4 5">
    <name type="scientific">Candidatus Pullilachnospira gallistercoris</name>
    <dbReference type="NCBI Taxonomy" id="2840911"/>
    <lineage>
        <taxon>Bacteria</taxon>
        <taxon>Bacillati</taxon>
        <taxon>Bacillota</taxon>
        <taxon>Clostridia</taxon>
        <taxon>Lachnospirales</taxon>
        <taxon>Lachnospiraceae</taxon>
        <taxon>Lachnospiraceae incertae sedis</taxon>
        <taxon>Candidatus Pullilachnospira</taxon>
    </lineage>
</organism>
<dbReference type="SMART" id="SM00028">
    <property type="entry name" value="TPR"/>
    <property type="match status" value="3"/>
</dbReference>
<feature type="domain" description="NB-ARC" evidence="2">
    <location>
        <begin position="175"/>
        <end position="301"/>
    </location>
</feature>
<dbReference type="Pfam" id="PF13181">
    <property type="entry name" value="TPR_8"/>
    <property type="match status" value="1"/>
</dbReference>
<evidence type="ECO:0000313" key="5">
    <source>
        <dbReference type="Proteomes" id="UP000823912"/>
    </source>
</evidence>
<dbReference type="SUPFAM" id="SSF48452">
    <property type="entry name" value="TPR-like"/>
    <property type="match status" value="1"/>
</dbReference>
<dbReference type="PROSITE" id="PS50005">
    <property type="entry name" value="TPR"/>
    <property type="match status" value="1"/>
</dbReference>
<dbReference type="Gene3D" id="1.25.40.10">
    <property type="entry name" value="Tetratricopeptide repeat domain"/>
    <property type="match status" value="2"/>
</dbReference>
<evidence type="ECO:0000313" key="4">
    <source>
        <dbReference type="EMBL" id="HIR71855.1"/>
    </source>
</evidence>
<name>A0A9D1JBT0_9FIRM</name>
<dbReference type="InterPro" id="IPR035897">
    <property type="entry name" value="Toll_tir_struct_dom_sf"/>
</dbReference>
<feature type="domain" description="TIR" evidence="3">
    <location>
        <begin position="5"/>
        <end position="117"/>
    </location>
</feature>
<dbReference type="InterPro" id="IPR019734">
    <property type="entry name" value="TPR_rpt"/>
</dbReference>
<dbReference type="SUPFAM" id="SSF52540">
    <property type="entry name" value="P-loop containing nucleoside triphosphate hydrolases"/>
    <property type="match status" value="1"/>
</dbReference>
<dbReference type="InterPro" id="IPR027417">
    <property type="entry name" value="P-loop_NTPase"/>
</dbReference>
<dbReference type="PANTHER" id="PTHR47691:SF3">
    <property type="entry name" value="HTH-TYPE TRANSCRIPTIONAL REGULATOR RV0890C-RELATED"/>
    <property type="match status" value="1"/>
</dbReference>
<keyword evidence="1" id="KW-0802">TPR repeat</keyword>
<evidence type="ECO:0000256" key="1">
    <source>
        <dbReference type="PROSITE-ProRule" id="PRU00339"/>
    </source>
</evidence>
<dbReference type="PANTHER" id="PTHR47691">
    <property type="entry name" value="REGULATOR-RELATED"/>
    <property type="match status" value="1"/>
</dbReference>
<gene>
    <name evidence="4" type="ORF">IAA55_11335</name>
</gene>
<proteinExistence type="predicted"/>
<dbReference type="Gene3D" id="3.40.50.300">
    <property type="entry name" value="P-loop containing nucleotide triphosphate hydrolases"/>
    <property type="match status" value="1"/>
</dbReference>
<reference evidence="4" key="1">
    <citation type="submission" date="2020-10" db="EMBL/GenBank/DDBJ databases">
        <authorList>
            <person name="Gilroy R."/>
        </authorList>
    </citation>
    <scope>NUCLEOTIDE SEQUENCE</scope>
    <source>
        <strain evidence="4">ChiSjej5B23-6657</strain>
    </source>
</reference>
<feature type="repeat" description="TPR" evidence="1">
    <location>
        <begin position="675"/>
        <end position="708"/>
    </location>
</feature>
<dbReference type="Proteomes" id="UP000823912">
    <property type="component" value="Unassembled WGS sequence"/>
</dbReference>